<dbReference type="EMBL" id="VSSQ01037422">
    <property type="protein sequence ID" value="MPM90103.1"/>
    <property type="molecule type" value="Genomic_DNA"/>
</dbReference>
<accession>A0A645DMT1</accession>
<dbReference type="AlphaFoldDB" id="A0A645DMT1"/>
<reference evidence="1" key="1">
    <citation type="submission" date="2019-08" db="EMBL/GenBank/DDBJ databases">
        <authorList>
            <person name="Kucharzyk K."/>
            <person name="Murdoch R.W."/>
            <person name="Higgins S."/>
            <person name="Loffler F."/>
        </authorList>
    </citation>
    <scope>NUCLEOTIDE SEQUENCE</scope>
</reference>
<protein>
    <submittedName>
        <fullName evidence="1">Uncharacterized protein</fullName>
    </submittedName>
</protein>
<organism evidence="1">
    <name type="scientific">bioreactor metagenome</name>
    <dbReference type="NCBI Taxonomy" id="1076179"/>
    <lineage>
        <taxon>unclassified sequences</taxon>
        <taxon>metagenomes</taxon>
        <taxon>ecological metagenomes</taxon>
    </lineage>
</organism>
<evidence type="ECO:0000313" key="1">
    <source>
        <dbReference type="EMBL" id="MPM90103.1"/>
    </source>
</evidence>
<sequence length="249" mass="27086">MLHDHVPHAAFDGIADVVRMGPAEGDHGGFEIHLDHLLDGLPQLLRDDGHSNFDAVHPQLIELLGDTDALRLGVCNPGGLLPVPERTVVDEDLFGIALNIFFRKVQRGDPEPIVVKIGLPFQGVKIKFLVLLHNVPPQLFGAIIRRAGPAAHRQASPRRGRRLFLDGKNPRRGGFAALELQRADRQNKLAGKALPDQVRNIADVFQNINLVFQQDVVYGECPVAGFVGLKVDGNHPDALLHHPLGGVGA</sequence>
<name>A0A645DMT1_9ZZZZ</name>
<gene>
    <name evidence="1" type="ORF">SDC9_137220</name>
</gene>
<proteinExistence type="predicted"/>
<comment type="caution">
    <text evidence="1">The sequence shown here is derived from an EMBL/GenBank/DDBJ whole genome shotgun (WGS) entry which is preliminary data.</text>
</comment>